<evidence type="ECO:0000313" key="2">
    <source>
        <dbReference type="Proteomes" id="UP000054937"/>
    </source>
</evidence>
<accession>A0A0V0QI85</accession>
<sequence length="371" mass="43669">MFQNEKSQIKMFQEDEQEDNQNVDQILQTISLTKRSQNGQSNFQQEQTQESLDKLLILEQKINHDIYSKCKNIKNLFRDIQQTEDSQLDISQEQTQFKQYQGKPHISNQQNRFQTDFQAISQIQDDQSEFQQYQQNQIDNLKIQDIINENFNSPSKTKEFNQIDGCQSEEPKFKRSYSAMKYQPDNSSQFNLTSADKIKVKFTNLKLFTNIYCNIFTKQELKQRVMQNQRHLTVLKNANLIQNKEISKYYVNKPSKKYNQQDLDITGNKMVLNEMDAKTIIDQKNFKLKMKDDDILRTKAFKLSDAKTESIVRNNYYNNLLAQKSQKKNGNSRTASQGKLRIYKGSALKGQMDFQLDAALVVGDQEYTQYF</sequence>
<gene>
    <name evidence="1" type="ORF">PPERSA_05763</name>
</gene>
<name>A0A0V0QI85_PSEPJ</name>
<evidence type="ECO:0000313" key="1">
    <source>
        <dbReference type="EMBL" id="KRX01924.1"/>
    </source>
</evidence>
<dbReference type="InParanoid" id="A0A0V0QI85"/>
<dbReference type="EMBL" id="LDAU01000161">
    <property type="protein sequence ID" value="KRX01924.1"/>
    <property type="molecule type" value="Genomic_DNA"/>
</dbReference>
<reference evidence="1 2" key="1">
    <citation type="journal article" date="2015" name="Sci. Rep.">
        <title>Genome of the facultative scuticociliatosis pathogen Pseudocohnilembus persalinus provides insight into its virulence through horizontal gene transfer.</title>
        <authorList>
            <person name="Xiong J."/>
            <person name="Wang G."/>
            <person name="Cheng J."/>
            <person name="Tian M."/>
            <person name="Pan X."/>
            <person name="Warren A."/>
            <person name="Jiang C."/>
            <person name="Yuan D."/>
            <person name="Miao W."/>
        </authorList>
    </citation>
    <scope>NUCLEOTIDE SEQUENCE [LARGE SCALE GENOMIC DNA]</scope>
    <source>
        <strain evidence="1">36N120E</strain>
    </source>
</reference>
<organism evidence="1 2">
    <name type="scientific">Pseudocohnilembus persalinus</name>
    <name type="common">Ciliate</name>
    <dbReference type="NCBI Taxonomy" id="266149"/>
    <lineage>
        <taxon>Eukaryota</taxon>
        <taxon>Sar</taxon>
        <taxon>Alveolata</taxon>
        <taxon>Ciliophora</taxon>
        <taxon>Intramacronucleata</taxon>
        <taxon>Oligohymenophorea</taxon>
        <taxon>Scuticociliatia</taxon>
        <taxon>Philasterida</taxon>
        <taxon>Pseudocohnilembidae</taxon>
        <taxon>Pseudocohnilembus</taxon>
    </lineage>
</organism>
<dbReference type="AlphaFoldDB" id="A0A0V0QI85"/>
<protein>
    <submittedName>
        <fullName evidence="1">Uncharacterized protein</fullName>
    </submittedName>
</protein>
<dbReference type="Proteomes" id="UP000054937">
    <property type="component" value="Unassembled WGS sequence"/>
</dbReference>
<comment type="caution">
    <text evidence="1">The sequence shown here is derived from an EMBL/GenBank/DDBJ whole genome shotgun (WGS) entry which is preliminary data.</text>
</comment>
<proteinExistence type="predicted"/>
<keyword evidence="2" id="KW-1185">Reference proteome</keyword>